<name>A0ABQ7K6Q2_9FUNG</name>
<evidence type="ECO:0000313" key="2">
    <source>
        <dbReference type="EMBL" id="KAG0292404.1"/>
    </source>
</evidence>
<reference evidence="2 3" key="1">
    <citation type="journal article" date="2020" name="Fungal Divers.">
        <title>Resolving the Mortierellaceae phylogeny through synthesis of multi-gene phylogenetics and phylogenomics.</title>
        <authorList>
            <person name="Vandepol N."/>
            <person name="Liber J."/>
            <person name="Desiro A."/>
            <person name="Na H."/>
            <person name="Kennedy M."/>
            <person name="Barry K."/>
            <person name="Grigoriev I.V."/>
            <person name="Miller A.N."/>
            <person name="O'Donnell K."/>
            <person name="Stajich J.E."/>
            <person name="Bonito G."/>
        </authorList>
    </citation>
    <scope>NUCLEOTIDE SEQUENCE [LARGE SCALE GENOMIC DNA]</scope>
    <source>
        <strain evidence="2 3">AD045</strain>
    </source>
</reference>
<dbReference type="EMBL" id="JAAAIM010000198">
    <property type="protein sequence ID" value="KAG0292404.1"/>
    <property type="molecule type" value="Genomic_DNA"/>
</dbReference>
<proteinExistence type="predicted"/>
<feature type="compositionally biased region" description="Low complexity" evidence="1">
    <location>
        <begin position="226"/>
        <end position="237"/>
    </location>
</feature>
<gene>
    <name evidence="2" type="ORF">BGZ96_004151</name>
</gene>
<dbReference type="InterPro" id="IPR036047">
    <property type="entry name" value="F-box-like_dom_sf"/>
</dbReference>
<feature type="region of interest" description="Disordered" evidence="1">
    <location>
        <begin position="145"/>
        <end position="181"/>
    </location>
</feature>
<evidence type="ECO:0000256" key="1">
    <source>
        <dbReference type="SAM" id="MobiDB-lite"/>
    </source>
</evidence>
<dbReference type="InterPro" id="IPR032675">
    <property type="entry name" value="LRR_dom_sf"/>
</dbReference>
<dbReference type="Gene3D" id="3.80.10.10">
    <property type="entry name" value="Ribonuclease Inhibitor"/>
    <property type="match status" value="1"/>
</dbReference>
<feature type="compositionally biased region" description="Acidic residues" evidence="1">
    <location>
        <begin position="158"/>
        <end position="167"/>
    </location>
</feature>
<keyword evidence="3" id="KW-1185">Reference proteome</keyword>
<evidence type="ECO:0000313" key="3">
    <source>
        <dbReference type="Proteomes" id="UP001194696"/>
    </source>
</evidence>
<accession>A0ABQ7K6Q2</accession>
<dbReference type="SUPFAM" id="SSF81383">
    <property type="entry name" value="F-box domain"/>
    <property type="match status" value="1"/>
</dbReference>
<dbReference type="SUPFAM" id="SSF52047">
    <property type="entry name" value="RNI-like"/>
    <property type="match status" value="1"/>
</dbReference>
<sequence>MSVFEIPELSHLIAPYLDPHDLTRCVRVNKTWNASYIPFLWKTVPPFSKEDVDDIPDLQFATIAGVALRPYKCWDAFRSIVIEDYQYSQQQARGGAEGEGGGGTGVLPTLSRHCQWIRNLSVSQVNMRKLPKELSQFKFKTRSLSTDKNTSIDNKNSDDDEDDDDNDGSTNNSSIENPPGMFSMDPFYGFGLGNLAASESATAGRGVDRDFMSLLTASLYEDTFGRSPSPRRPTNPSKTKSTASTSCPTNVAAPEPSGKELILHLLKRTLNLQSLELISWDDDDIAEDRAFWKSIATDVVPRLQELSISIPVELRLSQPSPHTVPLMLAYCSSKMRSLKLELSADPGSMELSFPVRARRGKAKSAEVSEPKMDETPLTGMKNLSVVHKFEAVYPPSLPRFLARCVNLEDLEVTEISPTWYEVLRGCEHLRRLTVHGVNTKSVRFIADALKTSLLHLDEIEIHKEFNPLKEGVVTDMISSCRAGWKTVDITALDTAAAEALVKHCPTLERLELKRSANLSSLQMQQILSSSPRLTTFVSMHDNSRDLERDWCGSAIAKFAVQDFIDLDSTTTGTTTLKPWACESTLKVFAAKVTGIPRPDVNKTFHGHSRRGGLQETYPGQSQELQRQVYERLARFTHLEELELGHDDRNWDDDESYVEAADGGVVFDDQDYQYECMDLTLENGLGLLEGLKELKSISIMRMATRVGLEEVKWMVANWPKFEYISGLDVHDMEEKAAEWLDKNYPNIAVVPYANDG</sequence>
<organism evidence="2 3">
    <name type="scientific">Linnemannia gamsii</name>
    <dbReference type="NCBI Taxonomy" id="64522"/>
    <lineage>
        <taxon>Eukaryota</taxon>
        <taxon>Fungi</taxon>
        <taxon>Fungi incertae sedis</taxon>
        <taxon>Mucoromycota</taxon>
        <taxon>Mortierellomycotina</taxon>
        <taxon>Mortierellomycetes</taxon>
        <taxon>Mortierellales</taxon>
        <taxon>Mortierellaceae</taxon>
        <taxon>Linnemannia</taxon>
    </lineage>
</organism>
<comment type="caution">
    <text evidence="2">The sequence shown here is derived from an EMBL/GenBank/DDBJ whole genome shotgun (WGS) entry which is preliminary data.</text>
</comment>
<feature type="compositionally biased region" description="Polar residues" evidence="1">
    <location>
        <begin position="238"/>
        <end position="249"/>
    </location>
</feature>
<feature type="region of interest" description="Disordered" evidence="1">
    <location>
        <begin position="599"/>
        <end position="620"/>
    </location>
</feature>
<evidence type="ECO:0008006" key="4">
    <source>
        <dbReference type="Google" id="ProtNLM"/>
    </source>
</evidence>
<protein>
    <recommendedName>
        <fullName evidence="4">F-box domain-containing protein</fullName>
    </recommendedName>
</protein>
<feature type="region of interest" description="Disordered" evidence="1">
    <location>
        <begin position="222"/>
        <end position="254"/>
    </location>
</feature>
<dbReference type="Proteomes" id="UP001194696">
    <property type="component" value="Unassembled WGS sequence"/>
</dbReference>